<proteinExistence type="predicted"/>
<accession>A0A2U3QHK5</accession>
<gene>
    <name evidence="2" type="ORF">NBG4_360017</name>
</gene>
<feature type="coiled-coil region" evidence="1">
    <location>
        <begin position="35"/>
        <end position="131"/>
    </location>
</feature>
<keyword evidence="1" id="KW-0175">Coiled coil</keyword>
<dbReference type="EMBL" id="OUUY01000082">
    <property type="protein sequence ID" value="SPQ00878.1"/>
    <property type="molecule type" value="Genomic_DNA"/>
</dbReference>
<evidence type="ECO:0000313" key="2">
    <source>
        <dbReference type="EMBL" id="SPQ00878.1"/>
    </source>
</evidence>
<evidence type="ECO:0000256" key="1">
    <source>
        <dbReference type="SAM" id="Coils"/>
    </source>
</evidence>
<dbReference type="Proteomes" id="UP000245125">
    <property type="component" value="Unassembled WGS sequence"/>
</dbReference>
<keyword evidence="3" id="KW-1185">Reference proteome</keyword>
<organism evidence="2 3">
    <name type="scientific">Candidatus Sulfobium mesophilum</name>
    <dbReference type="NCBI Taxonomy" id="2016548"/>
    <lineage>
        <taxon>Bacteria</taxon>
        <taxon>Pseudomonadati</taxon>
        <taxon>Nitrospirota</taxon>
        <taxon>Nitrospiria</taxon>
        <taxon>Nitrospirales</taxon>
        <taxon>Nitrospiraceae</taxon>
        <taxon>Candidatus Sulfobium</taxon>
    </lineage>
</organism>
<sequence length="133" mass="15467">MKKGKALYVLTGLFFVAMLFLSGPVRSVWGQGEEKTKAEDTKEKFSEEKKEFQMKAKARLEELDRKINELEAKSKAEMKEDVQKLKKKRNALEKDLKRLEAKSKAQWEKAKQKVQAAMDDLEEAYNKVLNKLK</sequence>
<reference evidence="3" key="1">
    <citation type="submission" date="2018-03" db="EMBL/GenBank/DDBJ databases">
        <authorList>
            <person name="Zecchin S."/>
        </authorList>
    </citation>
    <scope>NUCLEOTIDE SEQUENCE [LARGE SCALE GENOMIC DNA]</scope>
</reference>
<evidence type="ECO:0000313" key="3">
    <source>
        <dbReference type="Proteomes" id="UP000245125"/>
    </source>
</evidence>
<name>A0A2U3QHK5_9BACT</name>
<protein>
    <submittedName>
        <fullName evidence="2">Uncharacterized protein</fullName>
    </submittedName>
</protein>
<dbReference type="AlphaFoldDB" id="A0A2U3QHK5"/>